<reference evidence="2 3" key="1">
    <citation type="submission" date="2019-02" db="EMBL/GenBank/DDBJ databases">
        <title>Draft Genome Sequences of Six Type Strains of the Genus Massilia.</title>
        <authorList>
            <person name="Miess H."/>
            <person name="Frediansyhah A."/>
            <person name="Gross H."/>
        </authorList>
    </citation>
    <scope>NUCLEOTIDE SEQUENCE [LARGE SCALE GENOMIC DNA]</scope>
    <source>
        <strain evidence="2 3">DSM 17473</strain>
    </source>
</reference>
<proteinExistence type="predicted"/>
<keyword evidence="1" id="KW-0732">Signal</keyword>
<dbReference type="KEGG" id="plue:EWM63_09435"/>
<name>A0A4P6KVJ7_9BURK</name>
<feature type="signal peptide" evidence="1">
    <location>
        <begin position="1"/>
        <end position="24"/>
    </location>
</feature>
<dbReference type="Proteomes" id="UP000290637">
    <property type="component" value="Chromosome"/>
</dbReference>
<evidence type="ECO:0000256" key="1">
    <source>
        <dbReference type="SAM" id="SignalP"/>
    </source>
</evidence>
<dbReference type="AlphaFoldDB" id="A0A4P6KVJ7"/>
<dbReference type="EMBL" id="CP035913">
    <property type="protein sequence ID" value="QBE63159.1"/>
    <property type="molecule type" value="Genomic_DNA"/>
</dbReference>
<organism evidence="2 3">
    <name type="scientific">Pseudoduganella lutea</name>
    <dbReference type="NCBI Taxonomy" id="321985"/>
    <lineage>
        <taxon>Bacteria</taxon>
        <taxon>Pseudomonadati</taxon>
        <taxon>Pseudomonadota</taxon>
        <taxon>Betaproteobacteria</taxon>
        <taxon>Burkholderiales</taxon>
        <taxon>Oxalobacteraceae</taxon>
        <taxon>Telluria group</taxon>
        <taxon>Pseudoduganella</taxon>
    </lineage>
</organism>
<keyword evidence="3" id="KW-1185">Reference proteome</keyword>
<dbReference type="RefSeq" id="WP_130186288.1">
    <property type="nucleotide sequence ID" value="NZ_CP035913.1"/>
</dbReference>
<evidence type="ECO:0000313" key="3">
    <source>
        <dbReference type="Proteomes" id="UP000290637"/>
    </source>
</evidence>
<protein>
    <submittedName>
        <fullName evidence="2">Uncharacterized protein</fullName>
    </submittedName>
</protein>
<evidence type="ECO:0000313" key="2">
    <source>
        <dbReference type="EMBL" id="QBE63159.1"/>
    </source>
</evidence>
<dbReference type="OrthoDB" id="6879518at2"/>
<sequence length="286" mass="30640">MATSFPRFYVSLLAGAMLAIPAQAFDTAPDAKHEQLCLRGPTAAAVSFRGAVNYDKAGGKAGMMMYPAPGLAGLVAAIATHAAVSASVRESEKQKLREESDAVVAPYLGVLGQYKHEELMRASLVAMKSGGQKRVIPLEDATVAGELLVDTVPTFYLTQDQRAIIVENAVRIERGTGGTYEKVIRVISPAQDEKAGAGLWLGNEAALLKAESARIYAQSLDIAIDDLHAPTERTEPFKTVRYDEGGTEKMERAQVIGQQCSHLVLRTLRGDLLAVPRKLSGDGCRS</sequence>
<accession>A0A4P6KVJ7</accession>
<gene>
    <name evidence="2" type="ORF">EWM63_09435</name>
</gene>
<feature type="chain" id="PRO_5020208240" evidence="1">
    <location>
        <begin position="25"/>
        <end position="286"/>
    </location>
</feature>